<feature type="transmembrane region" description="Helical" evidence="1">
    <location>
        <begin position="86"/>
        <end position="107"/>
    </location>
</feature>
<dbReference type="EMBL" id="JAENHP010000011">
    <property type="protein sequence ID" value="MBM2619571.1"/>
    <property type="molecule type" value="Genomic_DNA"/>
</dbReference>
<reference evidence="2 3" key="1">
    <citation type="submission" date="2021-01" db="EMBL/GenBank/DDBJ databases">
        <title>Actinoplanes sp. nov. LDG1-06 isolated from lichen.</title>
        <authorList>
            <person name="Saeng-In P."/>
            <person name="Phongsopitanun W."/>
            <person name="Kanchanasin P."/>
            <person name="Yuki M."/>
            <person name="Kudo T."/>
            <person name="Ohkuma M."/>
            <person name="Tanasupawat S."/>
        </authorList>
    </citation>
    <scope>NUCLEOTIDE SEQUENCE [LARGE SCALE GENOMIC DNA]</scope>
    <source>
        <strain evidence="2 3">LDG1-06</strain>
    </source>
</reference>
<name>A0ABS2AIB1_9ACTN</name>
<proteinExistence type="predicted"/>
<dbReference type="Proteomes" id="UP000632138">
    <property type="component" value="Unassembled WGS sequence"/>
</dbReference>
<evidence type="ECO:0000313" key="3">
    <source>
        <dbReference type="Proteomes" id="UP000632138"/>
    </source>
</evidence>
<evidence type="ECO:0000256" key="1">
    <source>
        <dbReference type="SAM" id="Phobius"/>
    </source>
</evidence>
<protein>
    <submittedName>
        <fullName evidence="2">Uncharacterized protein</fullName>
    </submittedName>
</protein>
<feature type="transmembrane region" description="Helical" evidence="1">
    <location>
        <begin position="127"/>
        <end position="148"/>
    </location>
</feature>
<keyword evidence="3" id="KW-1185">Reference proteome</keyword>
<keyword evidence="1" id="KW-0812">Transmembrane</keyword>
<evidence type="ECO:0000313" key="2">
    <source>
        <dbReference type="EMBL" id="MBM2619571.1"/>
    </source>
</evidence>
<organism evidence="2 3">
    <name type="scientific">Paractinoplanes ovalisporus</name>
    <dbReference type="NCBI Taxonomy" id="2810368"/>
    <lineage>
        <taxon>Bacteria</taxon>
        <taxon>Bacillati</taxon>
        <taxon>Actinomycetota</taxon>
        <taxon>Actinomycetes</taxon>
        <taxon>Micromonosporales</taxon>
        <taxon>Micromonosporaceae</taxon>
        <taxon>Paractinoplanes</taxon>
    </lineage>
</organism>
<sequence length="233" mass="24208">MAAGSRSGGRALVRRRRGRHCGVPAASSLRDPRGLAGRASDWRDLLGRLALTAGALLLAGLAAATAPARLSPPTGYRPVASWARRWAYAAVLAPVVGWALPHGLWVAGIPFGISAEGLDDIRQNLDLPTAVAVTFVPPLAGLLALGLVQRWGQQFPAWVPLLGSRRVPRLLALIPASTVSLALVFYGVLSATAAVGGTLSRADWAVFGTLFVFAGWGVALGVTTAGYYAATRA</sequence>
<accession>A0ABS2AIB1</accession>
<dbReference type="RefSeq" id="WP_203379563.1">
    <property type="nucleotide sequence ID" value="NZ_JAENHP010000011.1"/>
</dbReference>
<feature type="transmembrane region" description="Helical" evidence="1">
    <location>
        <begin position="169"/>
        <end position="189"/>
    </location>
</feature>
<gene>
    <name evidence="2" type="ORF">JIG36_28910</name>
</gene>
<feature type="transmembrane region" description="Helical" evidence="1">
    <location>
        <begin position="45"/>
        <end position="66"/>
    </location>
</feature>
<feature type="transmembrane region" description="Helical" evidence="1">
    <location>
        <begin position="204"/>
        <end position="230"/>
    </location>
</feature>
<keyword evidence="1" id="KW-1133">Transmembrane helix</keyword>
<keyword evidence="1" id="KW-0472">Membrane</keyword>
<comment type="caution">
    <text evidence="2">The sequence shown here is derived from an EMBL/GenBank/DDBJ whole genome shotgun (WGS) entry which is preliminary data.</text>
</comment>